<protein>
    <submittedName>
        <fullName evidence="3 4">PE-PGRS family protein</fullName>
    </submittedName>
</protein>
<organism evidence="2 3">
    <name type="scientific">Macrostomum lignano</name>
    <dbReference type="NCBI Taxonomy" id="282301"/>
    <lineage>
        <taxon>Eukaryota</taxon>
        <taxon>Metazoa</taxon>
        <taxon>Spiralia</taxon>
        <taxon>Lophotrochozoa</taxon>
        <taxon>Platyhelminthes</taxon>
        <taxon>Rhabditophora</taxon>
        <taxon>Macrostomorpha</taxon>
        <taxon>Macrostomida</taxon>
        <taxon>Macrostomidae</taxon>
        <taxon>Macrostomum</taxon>
    </lineage>
</organism>
<dbReference type="AlphaFoldDB" id="A0A1I8GEH1"/>
<feature type="chain" id="PRO_5009845636" evidence="1">
    <location>
        <begin position="26"/>
        <end position="404"/>
    </location>
</feature>
<evidence type="ECO:0000313" key="2">
    <source>
        <dbReference type="Proteomes" id="UP000095280"/>
    </source>
</evidence>
<keyword evidence="1" id="KW-0732">Signal</keyword>
<accession>A0A1I8GEH1</accession>
<keyword evidence="2" id="KW-1185">Reference proteome</keyword>
<proteinExistence type="predicted"/>
<feature type="signal peptide" evidence="1">
    <location>
        <begin position="1"/>
        <end position="25"/>
    </location>
</feature>
<dbReference type="WBParaSite" id="maker-uti_cns_0002070-snap-gene-0.8-mRNA-1">
    <property type="protein sequence ID" value="maker-uti_cns_0002070-snap-gene-0.8-mRNA-1"/>
    <property type="gene ID" value="maker-uti_cns_0002070-snap-gene-0.8"/>
</dbReference>
<sequence>MLLLIPGLGIWIAAVVHLLATDVTATPTTLTISSGQFLEPSGPIQLEESVSSVIAETVVSLRLSCFVMCALRRCAILVLRSGGLCQLIVVNDASATAGPPDSHVPRLVGAEPGDQVWKVSDLQKLLNDRKYGNFVFKNSSTGPNGTIQALTISLTGCYRIEAFGAKGGTSAPTSSTPPTVTAGGLGAFMAGSFNLTAGTQLAIVVGQRGGDPSQAHEKAGAGGGGGSFVYVSTEVGDQPLIIAGGGGGGTFGDVGIPGQNGTSGSDTTPCGCNSRFYGFGGTNGQPGIVNVANASSVYYFGGAGAGWLGRAPDNRRSVADGDGGGSRGEAWLGGVAGVLNSGGSGGFGGGGGGGNAFGGSGGGGGFSGGGAGLASHQPGGGGGSYCHGNNGCYGVTGGNPEDQG</sequence>
<reference evidence="3 4" key="1">
    <citation type="submission" date="2016-11" db="UniProtKB">
        <authorList>
            <consortium name="WormBaseParasite"/>
        </authorList>
    </citation>
    <scope>IDENTIFICATION</scope>
</reference>
<dbReference type="Proteomes" id="UP000095280">
    <property type="component" value="Unplaced"/>
</dbReference>
<dbReference type="WBParaSite" id="maker-uti_cns_0001684-snap-gene-0.6-mRNA-1">
    <property type="protein sequence ID" value="maker-uti_cns_0001684-snap-gene-0.6-mRNA-1"/>
    <property type="gene ID" value="maker-uti_cns_0001684-snap-gene-0.6"/>
</dbReference>
<name>A0A1I8GEH1_9PLAT</name>
<evidence type="ECO:0000313" key="4">
    <source>
        <dbReference type="WBParaSite" id="maker-uti_cns_0002070-snap-gene-0.8-mRNA-1"/>
    </source>
</evidence>
<evidence type="ECO:0000256" key="1">
    <source>
        <dbReference type="SAM" id="SignalP"/>
    </source>
</evidence>
<evidence type="ECO:0000313" key="3">
    <source>
        <dbReference type="WBParaSite" id="maker-uti_cns_0001684-snap-gene-0.6-mRNA-1"/>
    </source>
</evidence>